<dbReference type="RefSeq" id="WP_191076576.1">
    <property type="nucleotide sequence ID" value="NZ_JACTAG010000002.1"/>
</dbReference>
<dbReference type="EMBL" id="JACTAG010000002">
    <property type="protein sequence ID" value="MBD3665610.1"/>
    <property type="molecule type" value="Genomic_DNA"/>
</dbReference>
<proteinExistence type="predicted"/>
<dbReference type="AlphaFoldDB" id="A0A927D5L2"/>
<evidence type="ECO:0000313" key="2">
    <source>
        <dbReference type="EMBL" id="MBD3665610.1"/>
    </source>
</evidence>
<gene>
    <name evidence="2" type="ORF">H9Q16_16875</name>
</gene>
<keyword evidence="1" id="KW-1133">Transmembrane helix</keyword>
<organism evidence="2 3">
    <name type="scientific">Sulfitobacter aestuariivivens</name>
    <dbReference type="NCBI Taxonomy" id="2766981"/>
    <lineage>
        <taxon>Bacteria</taxon>
        <taxon>Pseudomonadati</taxon>
        <taxon>Pseudomonadota</taxon>
        <taxon>Alphaproteobacteria</taxon>
        <taxon>Rhodobacterales</taxon>
        <taxon>Roseobacteraceae</taxon>
        <taxon>Sulfitobacter</taxon>
    </lineage>
</organism>
<keyword evidence="1" id="KW-0472">Membrane</keyword>
<dbReference type="Proteomes" id="UP000635142">
    <property type="component" value="Unassembled WGS sequence"/>
</dbReference>
<feature type="transmembrane region" description="Helical" evidence="1">
    <location>
        <begin position="21"/>
        <end position="41"/>
    </location>
</feature>
<name>A0A927D5L2_9RHOB</name>
<accession>A0A927D5L2</accession>
<evidence type="ECO:0000313" key="3">
    <source>
        <dbReference type="Proteomes" id="UP000635142"/>
    </source>
</evidence>
<keyword evidence="3" id="KW-1185">Reference proteome</keyword>
<protein>
    <submittedName>
        <fullName evidence="2">Uncharacterized protein</fullName>
    </submittedName>
</protein>
<sequence length="62" mass="6621">MSEQFDTAVTRTGNARDLGRSQAIFVATGICIILGGLYFLAQGDGPYHPEISGDEAQFVIDS</sequence>
<keyword evidence="1" id="KW-0812">Transmembrane</keyword>
<evidence type="ECO:0000256" key="1">
    <source>
        <dbReference type="SAM" id="Phobius"/>
    </source>
</evidence>
<comment type="caution">
    <text evidence="2">The sequence shown here is derived from an EMBL/GenBank/DDBJ whole genome shotgun (WGS) entry which is preliminary data.</text>
</comment>
<reference evidence="2" key="1">
    <citation type="submission" date="2020-08" db="EMBL/GenBank/DDBJ databases">
        <title>Sulfitobacter aestuariivivens sp. nov., isolated from a tidal flat.</title>
        <authorList>
            <person name="Park S."/>
            <person name="Yoon J.-H."/>
        </authorList>
    </citation>
    <scope>NUCLEOTIDE SEQUENCE</scope>
    <source>
        <strain evidence="2">TSTF-M16</strain>
    </source>
</reference>